<gene>
    <name evidence="5" type="primary">yitJ</name>
    <name evidence="5" type="ORF">SNEC2469_LOCUS10097</name>
</gene>
<evidence type="ECO:0000313" key="5">
    <source>
        <dbReference type="EMBL" id="CAE7374720.1"/>
    </source>
</evidence>
<keyword evidence="3" id="KW-0862">Zinc</keyword>
<proteinExistence type="predicted"/>
<organism evidence="5 6">
    <name type="scientific">Symbiodinium necroappetens</name>
    <dbReference type="NCBI Taxonomy" id="1628268"/>
    <lineage>
        <taxon>Eukaryota</taxon>
        <taxon>Sar</taxon>
        <taxon>Alveolata</taxon>
        <taxon>Dinophyceae</taxon>
        <taxon>Suessiales</taxon>
        <taxon>Symbiodiniaceae</taxon>
        <taxon>Symbiodinium</taxon>
    </lineage>
</organism>
<dbReference type="OrthoDB" id="261426at2759"/>
<dbReference type="EMBL" id="CAJNJA010016131">
    <property type="protein sequence ID" value="CAE7374720.1"/>
    <property type="molecule type" value="Genomic_DNA"/>
</dbReference>
<dbReference type="Pfam" id="PF02574">
    <property type="entry name" value="S-methyl_trans"/>
    <property type="match status" value="1"/>
</dbReference>
<feature type="domain" description="Hcy-binding" evidence="4">
    <location>
        <begin position="6"/>
        <end position="313"/>
    </location>
</feature>
<keyword evidence="3" id="KW-0479">Metal-binding</keyword>
<keyword evidence="2 3" id="KW-0808">Transferase</keyword>
<dbReference type="AlphaFoldDB" id="A0A812Q7S5"/>
<dbReference type="InterPro" id="IPR003726">
    <property type="entry name" value="HCY_dom"/>
</dbReference>
<sequence>MQQPIYRYDLPQLRGETLLTEGGLELTLVFEEGYELPCFAAFPVLETEEGREFIRRYQRRFIDIARRAGTGLLMCTNTWRASRGWGEQLGYSSQDIRRINRFAVELVCEARAEAGEGVGPLVACGAVGPRRDGYVADLVMTAEEAQAYHADQIETLAGTAADLVTAFTLTNVNEAIGIAKAAASVRMPCAISFTVETDGRLPSGVSLREAVERTDEATGGSPAYYMVNCAHPTHYAHVFEDAGPWSERLLGVMSNASCKSHEELEACTEPDYGDPEDFGRRTSALRRILPHLTVLGGCCGTDHRHIQAVADHAGRGPKSDAA</sequence>
<dbReference type="SUPFAM" id="SSF82282">
    <property type="entry name" value="Homocysteine S-methyltransferase"/>
    <property type="match status" value="1"/>
</dbReference>
<evidence type="ECO:0000256" key="3">
    <source>
        <dbReference type="PROSITE-ProRule" id="PRU00333"/>
    </source>
</evidence>
<dbReference type="InterPro" id="IPR036589">
    <property type="entry name" value="HCY_dom_sf"/>
</dbReference>
<dbReference type="PANTHER" id="PTHR11103">
    <property type="entry name" value="SLR1189 PROTEIN"/>
    <property type="match status" value="1"/>
</dbReference>
<dbReference type="Gene3D" id="3.20.20.330">
    <property type="entry name" value="Homocysteine-binding-like domain"/>
    <property type="match status" value="1"/>
</dbReference>
<comment type="caution">
    <text evidence="5">The sequence shown here is derived from an EMBL/GenBank/DDBJ whole genome shotgun (WGS) entry which is preliminary data.</text>
</comment>
<keyword evidence="6" id="KW-1185">Reference proteome</keyword>
<dbReference type="PROSITE" id="PS50970">
    <property type="entry name" value="HCY"/>
    <property type="match status" value="1"/>
</dbReference>
<protein>
    <submittedName>
        <fullName evidence="5">YitJ protein</fullName>
    </submittedName>
</protein>
<evidence type="ECO:0000259" key="4">
    <source>
        <dbReference type="PROSITE" id="PS50970"/>
    </source>
</evidence>
<evidence type="ECO:0000256" key="1">
    <source>
        <dbReference type="ARBA" id="ARBA00022603"/>
    </source>
</evidence>
<dbReference type="Proteomes" id="UP000601435">
    <property type="component" value="Unassembled WGS sequence"/>
</dbReference>
<evidence type="ECO:0000313" key="6">
    <source>
        <dbReference type="Proteomes" id="UP000601435"/>
    </source>
</evidence>
<comment type="cofactor">
    <cofactor evidence="3">
        <name>Zn(2+)</name>
        <dbReference type="ChEBI" id="CHEBI:29105"/>
    </cofactor>
</comment>
<keyword evidence="1 3" id="KW-0489">Methyltransferase</keyword>
<evidence type="ECO:0000256" key="2">
    <source>
        <dbReference type="ARBA" id="ARBA00022679"/>
    </source>
</evidence>
<feature type="binding site" evidence="3">
    <location>
        <position position="299"/>
    </location>
    <ligand>
        <name>Zn(2+)</name>
        <dbReference type="ChEBI" id="CHEBI:29105"/>
    </ligand>
</feature>
<accession>A0A812Q7S5</accession>
<feature type="binding site" evidence="3">
    <location>
        <position position="298"/>
    </location>
    <ligand>
        <name>Zn(2+)</name>
        <dbReference type="ChEBI" id="CHEBI:29105"/>
    </ligand>
</feature>
<dbReference type="GO" id="GO:0046872">
    <property type="term" value="F:metal ion binding"/>
    <property type="evidence" value="ECO:0007669"/>
    <property type="project" value="UniProtKB-KW"/>
</dbReference>
<dbReference type="PANTHER" id="PTHR11103:SF18">
    <property type="entry name" value="SLR1189 PROTEIN"/>
    <property type="match status" value="1"/>
</dbReference>
<reference evidence="5" key="1">
    <citation type="submission" date="2021-02" db="EMBL/GenBank/DDBJ databases">
        <authorList>
            <person name="Dougan E. K."/>
            <person name="Rhodes N."/>
            <person name="Thang M."/>
            <person name="Chan C."/>
        </authorList>
    </citation>
    <scope>NUCLEOTIDE SEQUENCE</scope>
</reference>
<dbReference type="GO" id="GO:0032259">
    <property type="term" value="P:methylation"/>
    <property type="evidence" value="ECO:0007669"/>
    <property type="project" value="UniProtKB-KW"/>
</dbReference>
<name>A0A812Q7S5_9DINO</name>
<dbReference type="GO" id="GO:0008168">
    <property type="term" value="F:methyltransferase activity"/>
    <property type="evidence" value="ECO:0007669"/>
    <property type="project" value="UniProtKB-UniRule"/>
</dbReference>
<feature type="binding site" evidence="3">
    <location>
        <position position="229"/>
    </location>
    <ligand>
        <name>Zn(2+)</name>
        <dbReference type="ChEBI" id="CHEBI:29105"/>
    </ligand>
</feature>